<name>A0ABR7WJV1_9ACTN</name>
<comment type="caution">
    <text evidence="2">The sequence shown here is derived from an EMBL/GenBank/DDBJ whole genome shotgun (WGS) entry which is preliminary data.</text>
</comment>
<proteinExistence type="predicted"/>
<dbReference type="Pfam" id="PF02627">
    <property type="entry name" value="CMD"/>
    <property type="match status" value="1"/>
</dbReference>
<feature type="domain" description="Carboxymuconolactone decarboxylase-like" evidence="1">
    <location>
        <begin position="21"/>
        <end position="98"/>
    </location>
</feature>
<evidence type="ECO:0000313" key="3">
    <source>
        <dbReference type="Proteomes" id="UP000602395"/>
    </source>
</evidence>
<dbReference type="SUPFAM" id="SSF69118">
    <property type="entry name" value="AhpD-like"/>
    <property type="match status" value="1"/>
</dbReference>
<sequence>MARIGGFADDDIVGWLGLSPTLGGALGNYADAVYTKSRLDPRTRELARMVIAGHNECAVCRNTRAQASGLDEEFYLHVDDWATWPGYSDGERVAAEFAHRFATDHIGLREDDEYWERCRAALSDELVVDLAVSCALWLGQGRALRVLDVGQACRLSI</sequence>
<gene>
    <name evidence="2" type="ORF">IDF66_20925</name>
</gene>
<accession>A0ABR7WJV1</accession>
<dbReference type="Gene3D" id="1.20.1290.10">
    <property type="entry name" value="AhpD-like"/>
    <property type="match status" value="1"/>
</dbReference>
<dbReference type="PANTHER" id="PTHR34846">
    <property type="entry name" value="4-CARBOXYMUCONOLACTONE DECARBOXYLASE FAMILY PROTEIN (AFU_ORTHOLOGUE AFUA_6G11590)"/>
    <property type="match status" value="1"/>
</dbReference>
<protein>
    <submittedName>
        <fullName evidence="2">Carboxymuconolactone decarboxylase family protein</fullName>
    </submittedName>
</protein>
<reference evidence="2 3" key="1">
    <citation type="submission" date="2020-09" db="EMBL/GenBank/DDBJ databases">
        <title>Novel species in genus Gordonia.</title>
        <authorList>
            <person name="Zhang G."/>
        </authorList>
    </citation>
    <scope>NUCLEOTIDE SEQUENCE [LARGE SCALE GENOMIC DNA]</scope>
    <source>
        <strain evidence="2 3">ON-33</strain>
    </source>
</reference>
<dbReference type="EMBL" id="JACWMS010000005">
    <property type="protein sequence ID" value="MBD1322047.1"/>
    <property type="molecule type" value="Genomic_DNA"/>
</dbReference>
<organism evidence="2 3">
    <name type="scientific">Gordonia hankookensis</name>
    <dbReference type="NCBI Taxonomy" id="589403"/>
    <lineage>
        <taxon>Bacteria</taxon>
        <taxon>Bacillati</taxon>
        <taxon>Actinomycetota</taxon>
        <taxon>Actinomycetes</taxon>
        <taxon>Mycobacteriales</taxon>
        <taxon>Gordoniaceae</taxon>
        <taxon>Gordonia</taxon>
    </lineage>
</organism>
<keyword evidence="3" id="KW-1185">Reference proteome</keyword>
<dbReference type="PANTHER" id="PTHR34846:SF5">
    <property type="entry name" value="CARBOXYMUCONOLACTONE DECARBOXYLASE-LIKE DOMAIN-CONTAINING PROTEIN"/>
    <property type="match status" value="1"/>
</dbReference>
<evidence type="ECO:0000313" key="2">
    <source>
        <dbReference type="EMBL" id="MBD1322047.1"/>
    </source>
</evidence>
<evidence type="ECO:0000259" key="1">
    <source>
        <dbReference type="Pfam" id="PF02627"/>
    </source>
</evidence>
<dbReference type="InterPro" id="IPR029032">
    <property type="entry name" value="AhpD-like"/>
</dbReference>
<dbReference type="InterPro" id="IPR003779">
    <property type="entry name" value="CMD-like"/>
</dbReference>
<dbReference type="RefSeq" id="WP_190268458.1">
    <property type="nucleotide sequence ID" value="NZ_BAABAD010000004.1"/>
</dbReference>
<dbReference type="Proteomes" id="UP000602395">
    <property type="component" value="Unassembled WGS sequence"/>
</dbReference>